<accession>A0A845HU57</accession>
<sequence length="276" mass="29094">MKMKSSLLALAALGLSLVAVQAQAHKPWLLPSSTVVEGKEPWVTVDAAISEGLFDIDHQPLKLDGIVITAPDGSTAAMENIGNGKLRNTFDVKLAKPGTYRIALVSQGVMGSYKDKAGELKRFRGTEATLAQDVPAGATEVKLTRSHSRLETYVSAGAPDMAVFKPSGSGLELVPVTHPNDLRSGEKATWRFLLDGKPAANQGVSLIPGGVRYRGTLGEIRKTTDANGEVSFELPAAGMYLLSTSWPAVAAPAPGQPPAMPARRASFAATLEILPQ</sequence>
<organism evidence="2 3">
    <name type="scientific">Duganella fentianensis</name>
    <dbReference type="NCBI Taxonomy" id="2692177"/>
    <lineage>
        <taxon>Bacteria</taxon>
        <taxon>Pseudomonadati</taxon>
        <taxon>Pseudomonadota</taxon>
        <taxon>Betaproteobacteria</taxon>
        <taxon>Burkholderiales</taxon>
        <taxon>Oxalobacteraceae</taxon>
        <taxon>Telluria group</taxon>
        <taxon>Duganella</taxon>
    </lineage>
</organism>
<dbReference type="InterPro" id="IPR019613">
    <property type="entry name" value="DUF4198"/>
</dbReference>
<reference evidence="2" key="1">
    <citation type="submission" date="2019-12" db="EMBL/GenBank/DDBJ databases">
        <title>Novel species isolated from a subtropical stream in China.</title>
        <authorList>
            <person name="Lu H."/>
        </authorList>
    </citation>
    <scope>NUCLEOTIDE SEQUENCE [LARGE SCALE GENOMIC DNA]</scope>
    <source>
        <strain evidence="2">FT93W</strain>
    </source>
</reference>
<dbReference type="AlphaFoldDB" id="A0A845HU57"/>
<dbReference type="Pfam" id="PF10670">
    <property type="entry name" value="DUF4198"/>
    <property type="match status" value="1"/>
</dbReference>
<name>A0A845HU57_9BURK</name>
<keyword evidence="3" id="KW-1185">Reference proteome</keyword>
<dbReference type="Proteomes" id="UP000444316">
    <property type="component" value="Unassembled WGS sequence"/>
</dbReference>
<gene>
    <name evidence="2" type="ORF">GTP23_04655</name>
</gene>
<evidence type="ECO:0000256" key="1">
    <source>
        <dbReference type="SAM" id="SignalP"/>
    </source>
</evidence>
<keyword evidence="1" id="KW-0732">Signal</keyword>
<feature type="chain" id="PRO_5032924358" evidence="1">
    <location>
        <begin position="25"/>
        <end position="276"/>
    </location>
</feature>
<evidence type="ECO:0000313" key="2">
    <source>
        <dbReference type="EMBL" id="MYN44362.1"/>
    </source>
</evidence>
<evidence type="ECO:0000313" key="3">
    <source>
        <dbReference type="Proteomes" id="UP000444316"/>
    </source>
</evidence>
<comment type="caution">
    <text evidence="2">The sequence shown here is derived from an EMBL/GenBank/DDBJ whole genome shotgun (WGS) entry which is preliminary data.</text>
</comment>
<dbReference type="EMBL" id="WWCL01000001">
    <property type="protein sequence ID" value="MYN44362.1"/>
    <property type="molecule type" value="Genomic_DNA"/>
</dbReference>
<feature type="signal peptide" evidence="1">
    <location>
        <begin position="1"/>
        <end position="24"/>
    </location>
</feature>
<proteinExistence type="predicted"/>
<protein>
    <submittedName>
        <fullName evidence="2">DUF4198 domain-containing protein</fullName>
    </submittedName>
</protein>